<dbReference type="Pfam" id="PF08002">
    <property type="entry name" value="DUF1697"/>
    <property type="match status" value="1"/>
</dbReference>
<protein>
    <submittedName>
        <fullName evidence="1">Uncharacterized protein</fullName>
    </submittedName>
</protein>
<accession>A0A645INM3</accession>
<dbReference type="AlphaFoldDB" id="A0A645INM3"/>
<organism evidence="1">
    <name type="scientific">bioreactor metagenome</name>
    <dbReference type="NCBI Taxonomy" id="1076179"/>
    <lineage>
        <taxon>unclassified sequences</taxon>
        <taxon>metagenomes</taxon>
        <taxon>ecological metagenomes</taxon>
    </lineage>
</organism>
<gene>
    <name evidence="1" type="ORF">SDC9_200584</name>
</gene>
<proteinExistence type="predicted"/>
<dbReference type="SUPFAM" id="SSF160379">
    <property type="entry name" value="SP0830-like"/>
    <property type="match status" value="1"/>
</dbReference>
<evidence type="ECO:0000313" key="1">
    <source>
        <dbReference type="EMBL" id="MPN52921.1"/>
    </source>
</evidence>
<reference evidence="1" key="1">
    <citation type="submission" date="2019-08" db="EMBL/GenBank/DDBJ databases">
        <authorList>
            <person name="Kucharzyk K."/>
            <person name="Murdoch R.W."/>
            <person name="Higgins S."/>
            <person name="Loffler F."/>
        </authorList>
    </citation>
    <scope>NUCLEOTIDE SEQUENCE</scope>
</reference>
<dbReference type="EMBL" id="VSSQ01119501">
    <property type="protein sequence ID" value="MPN52921.1"/>
    <property type="molecule type" value="Genomic_DNA"/>
</dbReference>
<dbReference type="InterPro" id="IPR012545">
    <property type="entry name" value="DUF1697"/>
</dbReference>
<comment type="caution">
    <text evidence="1">The sequence shown here is derived from an EMBL/GenBank/DDBJ whole genome shotgun (WGS) entry which is preliminary data.</text>
</comment>
<sequence length="103" mass="10579">MVIRSKAELSALLAAHPFADGDPAKTVIACCDRPVSVEGAARLTALLAGNEQVAVAGADIFAAFPGGQGRSKLALGMARAVRPAEVTARNLLTIARLIELADQ</sequence>
<name>A0A645INM3_9ZZZZ</name>